<dbReference type="STRING" id="97359.A0A550CSK4"/>
<name>A0A550CSK4_9AGAR</name>
<feature type="compositionally biased region" description="Basic and acidic residues" evidence="2">
    <location>
        <begin position="300"/>
        <end position="322"/>
    </location>
</feature>
<protein>
    <recommendedName>
        <fullName evidence="3">Yeast cell wall synthesis Kre9/Knh1-like N-terminal domain-containing protein</fullName>
    </recommendedName>
</protein>
<comment type="caution">
    <text evidence="4">The sequence shown here is derived from an EMBL/GenBank/DDBJ whole genome shotgun (WGS) entry which is preliminary data.</text>
</comment>
<dbReference type="InterPro" id="IPR018466">
    <property type="entry name" value="Kre9/Knh1-like_N"/>
</dbReference>
<evidence type="ECO:0000256" key="2">
    <source>
        <dbReference type="SAM" id="MobiDB-lite"/>
    </source>
</evidence>
<feature type="domain" description="Yeast cell wall synthesis Kre9/Knh1-like N-terminal" evidence="3">
    <location>
        <begin position="28"/>
        <end position="122"/>
    </location>
</feature>
<reference evidence="4 5" key="1">
    <citation type="journal article" date="2019" name="New Phytol.">
        <title>Comparative genomics reveals unique wood-decay strategies and fruiting body development in the Schizophyllaceae.</title>
        <authorList>
            <person name="Almasi E."/>
            <person name="Sahu N."/>
            <person name="Krizsan K."/>
            <person name="Balint B."/>
            <person name="Kovacs G.M."/>
            <person name="Kiss B."/>
            <person name="Cseklye J."/>
            <person name="Drula E."/>
            <person name="Henrissat B."/>
            <person name="Nagy I."/>
            <person name="Chovatia M."/>
            <person name="Adam C."/>
            <person name="LaButti K."/>
            <person name="Lipzen A."/>
            <person name="Riley R."/>
            <person name="Grigoriev I.V."/>
            <person name="Nagy L.G."/>
        </authorList>
    </citation>
    <scope>NUCLEOTIDE SEQUENCE [LARGE SCALE GENOMIC DNA]</scope>
    <source>
        <strain evidence="4 5">NL-1724</strain>
    </source>
</reference>
<feature type="compositionally biased region" description="Low complexity" evidence="2">
    <location>
        <begin position="188"/>
        <end position="212"/>
    </location>
</feature>
<feature type="compositionally biased region" description="Basic and acidic residues" evidence="2">
    <location>
        <begin position="263"/>
        <end position="281"/>
    </location>
</feature>
<accession>A0A550CSK4</accession>
<keyword evidence="1" id="KW-0732">Signal</keyword>
<feature type="compositionally biased region" description="Basic and acidic residues" evidence="2">
    <location>
        <begin position="213"/>
        <end position="245"/>
    </location>
</feature>
<feature type="compositionally biased region" description="Low complexity" evidence="2">
    <location>
        <begin position="151"/>
        <end position="164"/>
    </location>
</feature>
<dbReference type="Pfam" id="PF10342">
    <property type="entry name" value="Kre9_KNH"/>
    <property type="match status" value="1"/>
</dbReference>
<organism evidence="4 5">
    <name type="scientific">Schizophyllum amplum</name>
    <dbReference type="NCBI Taxonomy" id="97359"/>
    <lineage>
        <taxon>Eukaryota</taxon>
        <taxon>Fungi</taxon>
        <taxon>Dikarya</taxon>
        <taxon>Basidiomycota</taxon>
        <taxon>Agaricomycotina</taxon>
        <taxon>Agaricomycetes</taxon>
        <taxon>Agaricomycetidae</taxon>
        <taxon>Agaricales</taxon>
        <taxon>Schizophyllaceae</taxon>
        <taxon>Schizophyllum</taxon>
    </lineage>
</organism>
<dbReference type="AlphaFoldDB" id="A0A550CSK4"/>
<dbReference type="Proteomes" id="UP000320762">
    <property type="component" value="Unassembled WGS sequence"/>
</dbReference>
<feature type="region of interest" description="Disordered" evidence="2">
    <location>
        <begin position="122"/>
        <end position="391"/>
    </location>
</feature>
<dbReference type="PANTHER" id="PTHR40633:SF1">
    <property type="entry name" value="GPI ANCHORED SERINE-THREONINE RICH PROTEIN (AFU_ORTHOLOGUE AFUA_1G03630)"/>
    <property type="match status" value="1"/>
</dbReference>
<evidence type="ECO:0000313" key="4">
    <source>
        <dbReference type="EMBL" id="TRM67778.1"/>
    </source>
</evidence>
<evidence type="ECO:0000313" key="5">
    <source>
        <dbReference type="Proteomes" id="UP000320762"/>
    </source>
</evidence>
<gene>
    <name evidence="4" type="ORF">BD626DRAFT_479811</name>
</gene>
<evidence type="ECO:0000256" key="1">
    <source>
        <dbReference type="ARBA" id="ARBA00022729"/>
    </source>
</evidence>
<dbReference type="EMBL" id="VDMD01000002">
    <property type="protein sequence ID" value="TRM67778.1"/>
    <property type="molecule type" value="Genomic_DNA"/>
</dbReference>
<keyword evidence="5" id="KW-1185">Reference proteome</keyword>
<dbReference type="PANTHER" id="PTHR40633">
    <property type="entry name" value="MATRIX PROTEIN, PUTATIVE (AFU_ORTHOLOGUE AFUA_8G05410)-RELATED"/>
    <property type="match status" value="1"/>
</dbReference>
<feature type="compositionally biased region" description="Low complexity" evidence="2">
    <location>
        <begin position="334"/>
        <end position="348"/>
    </location>
</feature>
<dbReference type="InterPro" id="IPR052982">
    <property type="entry name" value="SRP1/TIP1-like"/>
</dbReference>
<feature type="compositionally biased region" description="Basic and acidic residues" evidence="2">
    <location>
        <begin position="169"/>
        <end position="180"/>
    </location>
</feature>
<sequence length="410" mass="43320">MPPTHFHNLQALAASDSASLTNFTPTAPGPGDVFKAGENCTIKWDVDQTDSWKNVTIDLMSGSNNNMSYVANVVAGLDGTDTLVTPFNWTCPELDPYSAIYFYQFTNGEDAQDAKWTTRFTISSPSGDVQPPEQAAQPDGSQIPWGTGHLSASSSQDDTASSVDDAGEPDDKASGTDDKAPASFAGYTSAAQASSSKASSSSTTKSDSGSTKSDSKKEKDKEREDEHREKHAEAKSKHSDEDGKHLKGSSSADRNTDEEDDDHPSHHPDKHGDSEKDKKGGSSDSGDDEDDERPPKSSKSKSDESDDEKSSKGDDDKADAHSAKTASDDEEPSGDSSSSASRRPAGAGQSPLTMSLPPSAKGSVDTLVHSDSPYASSSFDRETNSGDSSVPSLPVAALVLSYTLLFFVLL</sequence>
<proteinExistence type="predicted"/>
<dbReference type="OrthoDB" id="2432613at2759"/>
<evidence type="ECO:0000259" key="3">
    <source>
        <dbReference type="Pfam" id="PF10342"/>
    </source>
</evidence>